<dbReference type="OrthoDB" id="9887249at2"/>
<keyword evidence="1" id="KW-1133">Transmembrane helix</keyword>
<name>A0A4R5CJS7_9ACTN</name>
<keyword evidence="1" id="KW-0472">Membrane</keyword>
<dbReference type="EMBL" id="SMKU01000002">
    <property type="protein sequence ID" value="TDD97654.1"/>
    <property type="molecule type" value="Genomic_DNA"/>
</dbReference>
<evidence type="ECO:0000313" key="3">
    <source>
        <dbReference type="Proteomes" id="UP000294513"/>
    </source>
</evidence>
<keyword evidence="1" id="KW-0812">Transmembrane</keyword>
<gene>
    <name evidence="2" type="ORF">E1298_01065</name>
</gene>
<evidence type="ECO:0000313" key="2">
    <source>
        <dbReference type="EMBL" id="TDD97654.1"/>
    </source>
</evidence>
<proteinExistence type="predicted"/>
<dbReference type="AlphaFoldDB" id="A0A4R5CJS7"/>
<comment type="caution">
    <text evidence="2">The sequence shown here is derived from an EMBL/GenBank/DDBJ whole genome shotgun (WGS) entry which is preliminary data.</text>
</comment>
<evidence type="ECO:0000256" key="1">
    <source>
        <dbReference type="SAM" id="Phobius"/>
    </source>
</evidence>
<feature type="transmembrane region" description="Helical" evidence="1">
    <location>
        <begin position="6"/>
        <end position="30"/>
    </location>
</feature>
<dbReference type="Proteomes" id="UP000294513">
    <property type="component" value="Unassembled WGS sequence"/>
</dbReference>
<protein>
    <submittedName>
        <fullName evidence="2">Uncharacterized protein</fullName>
    </submittedName>
</protein>
<accession>A0A4R5CJS7</accession>
<organism evidence="2 3">
    <name type="scientific">Actinomadura rubrisoli</name>
    <dbReference type="NCBI Taxonomy" id="2530368"/>
    <lineage>
        <taxon>Bacteria</taxon>
        <taxon>Bacillati</taxon>
        <taxon>Actinomycetota</taxon>
        <taxon>Actinomycetes</taxon>
        <taxon>Streptosporangiales</taxon>
        <taxon>Thermomonosporaceae</taxon>
        <taxon>Actinomadura</taxon>
    </lineage>
</organism>
<sequence>MAQVPWQTLLASGLVAGLLATIVLIVRSIIQGALVPRQHLLDVQAERDKWEAAWRVQQETLAEIDGRLDANTEALRLMQQLVDALATKGSAR</sequence>
<dbReference type="RefSeq" id="WP_131888816.1">
    <property type="nucleotide sequence ID" value="NZ_SMKU01000002.1"/>
</dbReference>
<keyword evidence="3" id="KW-1185">Reference proteome</keyword>
<reference evidence="2 3" key="1">
    <citation type="submission" date="2019-03" db="EMBL/GenBank/DDBJ databases">
        <title>Draft genome sequences of novel Actinobacteria.</title>
        <authorList>
            <person name="Sahin N."/>
            <person name="Ay H."/>
            <person name="Saygin H."/>
        </authorList>
    </citation>
    <scope>NUCLEOTIDE SEQUENCE [LARGE SCALE GENOMIC DNA]</scope>
    <source>
        <strain evidence="2 3">H3C3</strain>
    </source>
</reference>